<dbReference type="Pfam" id="PF08757">
    <property type="entry name" value="CotH"/>
    <property type="match status" value="1"/>
</dbReference>
<reference evidence="2 3" key="2">
    <citation type="submission" date="2016-08" db="EMBL/GenBank/DDBJ databases">
        <title>Pervasive Adenine N6-methylation of Active Genes in Fungi.</title>
        <authorList>
            <consortium name="DOE Joint Genome Institute"/>
            <person name="Mondo S.J."/>
            <person name="Dannebaum R.O."/>
            <person name="Kuo R.C."/>
            <person name="Labutti K."/>
            <person name="Haridas S."/>
            <person name="Kuo A."/>
            <person name="Salamov A."/>
            <person name="Ahrendt S.R."/>
            <person name="Lipzen A."/>
            <person name="Sullivan W."/>
            <person name="Andreopoulos W.B."/>
            <person name="Clum A."/>
            <person name="Lindquist E."/>
            <person name="Daum C."/>
            <person name="Ramamoorthy G.K."/>
            <person name="Gryganskyi A."/>
            <person name="Culley D."/>
            <person name="Magnuson J.K."/>
            <person name="James T.Y."/>
            <person name="O'Malley M.A."/>
            <person name="Stajich J.E."/>
            <person name="Spatafora J.W."/>
            <person name="Visel A."/>
            <person name="Grigoriev I.V."/>
        </authorList>
    </citation>
    <scope>NUCLEOTIDE SEQUENCE [LARGE SCALE GENOMIC DNA]</scope>
    <source>
        <strain evidence="2 3">S4</strain>
    </source>
</reference>
<dbReference type="PANTHER" id="PTHR40050:SF1">
    <property type="entry name" value="INNER SPORE COAT PROTEIN H"/>
    <property type="match status" value="1"/>
</dbReference>
<dbReference type="OrthoDB" id="2168631at2759"/>
<sequence>MKIKNLYSVLGLLSIPLVYASRSEFYGDNDNRPELFKLLDDHIGTIKVNLDNDIWSAMKEKTQIGPWQGSGAEKFETKNATMEFFIEGTDYRVNLEPGQLTFELGGKGSRGFVKPGYNIKLEKGSIYDVKNLRIRANARDPTLMREKLSSDIIYKLGLPTTSTNYVNMEVNGEDLGLFIITNKVKKDFINRYFNDKKTNNLYNCPSDHNRFENGEMFESCVNSKDELADNKDDLKKFIDTINNAQSAEDIEKVLDVDQFLKSIVFEFLTLSWDHFLGYCHNFNWYKKSDGKWMMILNDFDETFGADYTPFLFMIYNSGADKSYIPNTDKLYIPNISLRDLDFDHKIIKYLVYDDDTRFRKVIGEAVKKVFNPKVLFNRIDEIADLIRDDITNSRSIGEETGYCKGCINAIGLNPQWNITHFEDGINYGNWNSNIGITFSPALKFFIEGRFKYICHTYGINPETLELIEPRPKVSFWGIKNKNKVSFIGEDFDNDPLVKYSYPDIDKEDFMQEEYNAHPEINNKPVGYEYPPFSYELDNDYDSNTYTDDINSPEATESFNIY</sequence>
<dbReference type="PANTHER" id="PTHR40050">
    <property type="entry name" value="INNER SPORE COAT PROTEIN H"/>
    <property type="match status" value="1"/>
</dbReference>
<protein>
    <recommendedName>
        <fullName evidence="4">Coth-domain-containing protein</fullName>
    </recommendedName>
</protein>
<organism evidence="2 3">
    <name type="scientific">Anaeromyces robustus</name>
    <dbReference type="NCBI Taxonomy" id="1754192"/>
    <lineage>
        <taxon>Eukaryota</taxon>
        <taxon>Fungi</taxon>
        <taxon>Fungi incertae sedis</taxon>
        <taxon>Chytridiomycota</taxon>
        <taxon>Chytridiomycota incertae sedis</taxon>
        <taxon>Neocallimastigomycetes</taxon>
        <taxon>Neocallimastigales</taxon>
        <taxon>Neocallimastigaceae</taxon>
        <taxon>Anaeromyces</taxon>
    </lineage>
</organism>
<dbReference type="Proteomes" id="UP000193944">
    <property type="component" value="Unassembled WGS sequence"/>
</dbReference>
<evidence type="ECO:0000313" key="2">
    <source>
        <dbReference type="EMBL" id="ORX80485.1"/>
    </source>
</evidence>
<comment type="caution">
    <text evidence="2">The sequence shown here is derived from an EMBL/GenBank/DDBJ whole genome shotgun (WGS) entry which is preliminary data.</text>
</comment>
<keyword evidence="3" id="KW-1185">Reference proteome</keyword>
<dbReference type="EMBL" id="MCFG01000144">
    <property type="protein sequence ID" value="ORX80485.1"/>
    <property type="molecule type" value="Genomic_DNA"/>
</dbReference>
<feature type="signal peptide" evidence="1">
    <location>
        <begin position="1"/>
        <end position="20"/>
    </location>
</feature>
<evidence type="ECO:0008006" key="4">
    <source>
        <dbReference type="Google" id="ProtNLM"/>
    </source>
</evidence>
<evidence type="ECO:0000256" key="1">
    <source>
        <dbReference type="SAM" id="SignalP"/>
    </source>
</evidence>
<dbReference type="InterPro" id="IPR014867">
    <property type="entry name" value="Spore_coat_CotH_CotH2/3/7"/>
</dbReference>
<feature type="chain" id="PRO_5012417760" description="Coth-domain-containing protein" evidence="1">
    <location>
        <begin position="21"/>
        <end position="561"/>
    </location>
</feature>
<accession>A0A1Y1X4A6</accession>
<evidence type="ECO:0000313" key="3">
    <source>
        <dbReference type="Proteomes" id="UP000193944"/>
    </source>
</evidence>
<gene>
    <name evidence="2" type="ORF">BCR32DRAFT_245605</name>
</gene>
<proteinExistence type="predicted"/>
<dbReference type="AlphaFoldDB" id="A0A1Y1X4A6"/>
<reference evidence="2 3" key="1">
    <citation type="submission" date="2016-08" db="EMBL/GenBank/DDBJ databases">
        <title>A Parts List for Fungal Cellulosomes Revealed by Comparative Genomics.</title>
        <authorList>
            <consortium name="DOE Joint Genome Institute"/>
            <person name="Haitjema C.H."/>
            <person name="Gilmore S.P."/>
            <person name="Henske J.K."/>
            <person name="Solomon K.V."/>
            <person name="De Groot R."/>
            <person name="Kuo A."/>
            <person name="Mondo S.J."/>
            <person name="Salamov A.A."/>
            <person name="Labutti K."/>
            <person name="Zhao Z."/>
            <person name="Chiniquy J."/>
            <person name="Barry K."/>
            <person name="Brewer H.M."/>
            <person name="Purvine S.O."/>
            <person name="Wright A.T."/>
            <person name="Boxma B."/>
            <person name="Van Alen T."/>
            <person name="Hackstein J.H."/>
            <person name="Baker S.E."/>
            <person name="Grigoriev I.V."/>
            <person name="O'Malley M.A."/>
        </authorList>
    </citation>
    <scope>NUCLEOTIDE SEQUENCE [LARGE SCALE GENOMIC DNA]</scope>
    <source>
        <strain evidence="2 3">S4</strain>
    </source>
</reference>
<keyword evidence="1" id="KW-0732">Signal</keyword>
<name>A0A1Y1X4A6_9FUNG</name>